<name>A0A5C9A557_9GAMM</name>
<dbReference type="Proteomes" id="UP000321039">
    <property type="component" value="Unassembled WGS sequence"/>
</dbReference>
<dbReference type="HAMAP" id="MF_00014">
    <property type="entry name" value="Ribosome_mat_RimM"/>
    <property type="match status" value="1"/>
</dbReference>
<dbReference type="InterPro" id="IPR011033">
    <property type="entry name" value="PRC_barrel-like_sf"/>
</dbReference>
<protein>
    <recommendedName>
        <fullName evidence="5">Ribosome maturation factor RimM</fullName>
    </recommendedName>
</protein>
<accession>A0A5C9A557</accession>
<comment type="subunit">
    <text evidence="5">Binds ribosomal protein uS19.</text>
</comment>
<gene>
    <name evidence="5 8" type="primary">rimM</name>
    <name evidence="8" type="ORF">FV139_00445</name>
</gene>
<dbReference type="GO" id="GO:0043022">
    <property type="term" value="F:ribosome binding"/>
    <property type="evidence" value="ECO:0007669"/>
    <property type="project" value="InterPro"/>
</dbReference>
<dbReference type="EMBL" id="VRZA01000001">
    <property type="protein sequence ID" value="TXS96013.1"/>
    <property type="molecule type" value="Genomic_DNA"/>
</dbReference>
<dbReference type="InterPro" id="IPR056792">
    <property type="entry name" value="PRC_RimM"/>
</dbReference>
<dbReference type="AlphaFoldDB" id="A0A5C9A557"/>
<comment type="similarity">
    <text evidence="5">Belongs to the RimM family.</text>
</comment>
<organism evidence="8 9">
    <name type="scientific">Parahaliea maris</name>
    <dbReference type="NCBI Taxonomy" id="2716870"/>
    <lineage>
        <taxon>Bacteria</taxon>
        <taxon>Pseudomonadati</taxon>
        <taxon>Pseudomonadota</taxon>
        <taxon>Gammaproteobacteria</taxon>
        <taxon>Cellvibrionales</taxon>
        <taxon>Halieaceae</taxon>
        <taxon>Parahaliea</taxon>
    </lineage>
</organism>
<evidence type="ECO:0000259" key="7">
    <source>
        <dbReference type="Pfam" id="PF24986"/>
    </source>
</evidence>
<dbReference type="Gene3D" id="2.30.30.240">
    <property type="entry name" value="PRC-barrel domain"/>
    <property type="match status" value="1"/>
</dbReference>
<evidence type="ECO:0000256" key="5">
    <source>
        <dbReference type="HAMAP-Rule" id="MF_00014"/>
    </source>
</evidence>
<dbReference type="GO" id="GO:0005737">
    <property type="term" value="C:cytoplasm"/>
    <property type="evidence" value="ECO:0007669"/>
    <property type="project" value="UniProtKB-SubCell"/>
</dbReference>
<dbReference type="RefSeq" id="WP_148066283.1">
    <property type="nucleotide sequence ID" value="NZ_VRZA01000001.1"/>
</dbReference>
<proteinExistence type="inferred from homology"/>
<reference evidence="8 9" key="1">
    <citation type="submission" date="2019-08" db="EMBL/GenBank/DDBJ databases">
        <title>Parahaliea maris sp. nov., isolated from the surface seawater.</title>
        <authorList>
            <person name="Liu Y."/>
        </authorList>
    </citation>
    <scope>NUCLEOTIDE SEQUENCE [LARGE SCALE GENOMIC DNA]</scope>
    <source>
        <strain evidence="8 9">HSLHS9</strain>
    </source>
</reference>
<comment type="caution">
    <text evidence="8">The sequence shown here is derived from an EMBL/GenBank/DDBJ whole genome shotgun (WGS) entry which is preliminary data.</text>
</comment>
<evidence type="ECO:0000256" key="4">
    <source>
        <dbReference type="ARBA" id="ARBA00023186"/>
    </source>
</evidence>
<comment type="domain">
    <text evidence="5">The PRC barrel domain binds ribosomal protein uS19.</text>
</comment>
<dbReference type="InterPro" id="IPR009000">
    <property type="entry name" value="Transl_B-barrel_sf"/>
</dbReference>
<evidence type="ECO:0000256" key="2">
    <source>
        <dbReference type="ARBA" id="ARBA00022517"/>
    </source>
</evidence>
<dbReference type="InterPro" id="IPR036976">
    <property type="entry name" value="RimM_N_sf"/>
</dbReference>
<evidence type="ECO:0000256" key="1">
    <source>
        <dbReference type="ARBA" id="ARBA00022490"/>
    </source>
</evidence>
<dbReference type="PANTHER" id="PTHR33692:SF1">
    <property type="entry name" value="RIBOSOME MATURATION FACTOR RIMM"/>
    <property type="match status" value="1"/>
</dbReference>
<dbReference type="GO" id="GO:0006364">
    <property type="term" value="P:rRNA processing"/>
    <property type="evidence" value="ECO:0007669"/>
    <property type="project" value="UniProtKB-UniRule"/>
</dbReference>
<comment type="subcellular location">
    <subcellularLocation>
        <location evidence="5">Cytoplasm</location>
    </subcellularLocation>
</comment>
<keyword evidence="9" id="KW-1185">Reference proteome</keyword>
<keyword evidence="3 5" id="KW-0698">rRNA processing</keyword>
<dbReference type="PANTHER" id="PTHR33692">
    <property type="entry name" value="RIBOSOME MATURATION FACTOR RIMM"/>
    <property type="match status" value="1"/>
</dbReference>
<dbReference type="Pfam" id="PF24986">
    <property type="entry name" value="PRC_RimM"/>
    <property type="match status" value="1"/>
</dbReference>
<evidence type="ECO:0000256" key="3">
    <source>
        <dbReference type="ARBA" id="ARBA00022552"/>
    </source>
</evidence>
<dbReference type="Gene3D" id="2.40.30.60">
    <property type="entry name" value="RimM"/>
    <property type="match status" value="1"/>
</dbReference>
<keyword evidence="4 5" id="KW-0143">Chaperone</keyword>
<evidence type="ECO:0000313" key="9">
    <source>
        <dbReference type="Proteomes" id="UP000321039"/>
    </source>
</evidence>
<dbReference type="GO" id="GO:0042274">
    <property type="term" value="P:ribosomal small subunit biogenesis"/>
    <property type="evidence" value="ECO:0007669"/>
    <property type="project" value="UniProtKB-UniRule"/>
</dbReference>
<keyword evidence="2 5" id="KW-0690">Ribosome biogenesis</keyword>
<evidence type="ECO:0000313" key="8">
    <source>
        <dbReference type="EMBL" id="TXS96013.1"/>
    </source>
</evidence>
<dbReference type="SUPFAM" id="SSF50346">
    <property type="entry name" value="PRC-barrel domain"/>
    <property type="match status" value="1"/>
</dbReference>
<feature type="domain" description="RimM N-terminal" evidence="6">
    <location>
        <begin position="11"/>
        <end position="91"/>
    </location>
</feature>
<dbReference type="NCBIfam" id="TIGR02273">
    <property type="entry name" value="16S_RimM"/>
    <property type="match status" value="1"/>
</dbReference>
<dbReference type="InterPro" id="IPR002676">
    <property type="entry name" value="RimM_N"/>
</dbReference>
<sequence>MGDLATSELLVVGKITGCYGIKGWVKIHSFTDPQENFLNYGGWVLRRRGGTEPIEFDAGKRQGKGLVAHIRGVDDRTAAESFRGLEVAVAADSLPALEEGDFYWHQLEGLEVWCTAKEGTNKGAEEGTDGGEVLLGRVDYLIETGANDVLVVKASDGSIDDRERLIPYLPGDVVTRVDLEAGRLEVDWFLEE</sequence>
<keyword evidence="1 5" id="KW-0963">Cytoplasm</keyword>
<dbReference type="Pfam" id="PF01782">
    <property type="entry name" value="RimM"/>
    <property type="match status" value="1"/>
</dbReference>
<feature type="domain" description="Ribosome maturation factor RimM PRC barrel" evidence="7">
    <location>
        <begin position="104"/>
        <end position="188"/>
    </location>
</feature>
<dbReference type="SUPFAM" id="SSF50447">
    <property type="entry name" value="Translation proteins"/>
    <property type="match status" value="1"/>
</dbReference>
<dbReference type="InterPro" id="IPR011961">
    <property type="entry name" value="RimM"/>
</dbReference>
<evidence type="ECO:0000259" key="6">
    <source>
        <dbReference type="Pfam" id="PF01782"/>
    </source>
</evidence>
<dbReference type="GO" id="GO:0005840">
    <property type="term" value="C:ribosome"/>
    <property type="evidence" value="ECO:0007669"/>
    <property type="project" value="InterPro"/>
</dbReference>
<comment type="function">
    <text evidence="5">An accessory protein needed during the final step in the assembly of 30S ribosomal subunit, possibly for assembly of the head region. Essential for efficient processing of 16S rRNA. May be needed both before and after RbfA during the maturation of 16S rRNA. It has affinity for free ribosomal 30S subunits but not for 70S ribosomes.</text>
</comment>